<evidence type="ECO:0000256" key="1">
    <source>
        <dbReference type="SAM" id="MobiDB-lite"/>
    </source>
</evidence>
<feature type="region of interest" description="Disordered" evidence="1">
    <location>
        <begin position="1"/>
        <end position="31"/>
    </location>
</feature>
<evidence type="ECO:0000313" key="2">
    <source>
        <dbReference type="EMBL" id="DAG04219.1"/>
    </source>
</evidence>
<reference evidence="2" key="1">
    <citation type="journal article" date="2021" name="Proc. Natl. Acad. Sci. U.S.A.">
        <title>A Catalog of Tens of Thousands of Viruses from Human Metagenomes Reveals Hidden Associations with Chronic Diseases.</title>
        <authorList>
            <person name="Tisza M.J."/>
            <person name="Buck C.B."/>
        </authorList>
    </citation>
    <scope>NUCLEOTIDE SEQUENCE</scope>
    <source>
        <strain evidence="2">CtsYA13</strain>
    </source>
</reference>
<organism evidence="2">
    <name type="scientific">Siphoviridae sp. ctsYA13</name>
    <dbReference type="NCBI Taxonomy" id="2825695"/>
    <lineage>
        <taxon>Viruses</taxon>
        <taxon>Duplodnaviria</taxon>
        <taxon>Heunggongvirae</taxon>
        <taxon>Uroviricota</taxon>
        <taxon>Caudoviricetes</taxon>
    </lineage>
</organism>
<name>A0A8S5VC89_9CAUD</name>
<protein>
    <submittedName>
        <fullName evidence="2">Uncharacterized protein</fullName>
    </submittedName>
</protein>
<dbReference type="EMBL" id="BK016240">
    <property type="protein sequence ID" value="DAG04219.1"/>
    <property type="molecule type" value="Genomic_DNA"/>
</dbReference>
<proteinExistence type="predicted"/>
<sequence>MTRARRGGRVKSSGDIASLTASPPFCTQPRNEKFFSGRFRWQEGARNRPT</sequence>
<accession>A0A8S5VC89</accession>